<feature type="binding site" evidence="3">
    <location>
        <position position="80"/>
    </location>
    <ligand>
        <name>Cu cation</name>
        <dbReference type="ChEBI" id="CHEBI:23378"/>
    </ligand>
</feature>
<proteinExistence type="inferred from homology"/>
<dbReference type="RefSeq" id="WP_092616172.1">
    <property type="nucleotide sequence ID" value="NZ_FNCV01000002.1"/>
</dbReference>
<dbReference type="GO" id="GO:0046872">
    <property type="term" value="F:metal ion binding"/>
    <property type="evidence" value="ECO:0007669"/>
    <property type="project" value="UniProtKB-KW"/>
</dbReference>
<gene>
    <name evidence="5" type="ORF">SAMN05421742_102331</name>
</gene>
<dbReference type="PANTHER" id="PTHR12151:SF25">
    <property type="entry name" value="LINALOOL DEHYDRATASE_ISOMERASE DOMAIN-CONTAINING PROTEIN"/>
    <property type="match status" value="1"/>
</dbReference>
<dbReference type="Pfam" id="PF02630">
    <property type="entry name" value="SCO1-SenC"/>
    <property type="match status" value="1"/>
</dbReference>
<evidence type="ECO:0000256" key="2">
    <source>
        <dbReference type="ARBA" id="ARBA00023008"/>
    </source>
</evidence>
<dbReference type="PANTHER" id="PTHR12151">
    <property type="entry name" value="ELECTRON TRANSPORT PROTIN SCO1/SENC FAMILY MEMBER"/>
    <property type="match status" value="1"/>
</dbReference>
<evidence type="ECO:0000256" key="4">
    <source>
        <dbReference type="PIRSR" id="PIRSR603782-2"/>
    </source>
</evidence>
<evidence type="ECO:0000313" key="5">
    <source>
        <dbReference type="EMBL" id="SDG75846.1"/>
    </source>
</evidence>
<dbReference type="FunFam" id="3.40.30.10:FF:000013">
    <property type="entry name" value="Blast:Protein SCO1 homolog, mitochondrial"/>
    <property type="match status" value="1"/>
</dbReference>
<organism evidence="5 6">
    <name type="scientific">Roseospirillum parvum</name>
    <dbReference type="NCBI Taxonomy" id="83401"/>
    <lineage>
        <taxon>Bacteria</taxon>
        <taxon>Pseudomonadati</taxon>
        <taxon>Pseudomonadota</taxon>
        <taxon>Alphaproteobacteria</taxon>
        <taxon>Rhodospirillales</taxon>
        <taxon>Rhodospirillaceae</taxon>
        <taxon>Roseospirillum</taxon>
    </lineage>
</organism>
<dbReference type="SUPFAM" id="SSF52833">
    <property type="entry name" value="Thioredoxin-like"/>
    <property type="match status" value="1"/>
</dbReference>
<dbReference type="InterPro" id="IPR036249">
    <property type="entry name" value="Thioredoxin-like_sf"/>
</dbReference>
<dbReference type="Proteomes" id="UP000217076">
    <property type="component" value="Unassembled WGS sequence"/>
</dbReference>
<dbReference type="Gene3D" id="3.40.30.10">
    <property type="entry name" value="Glutaredoxin"/>
    <property type="match status" value="1"/>
</dbReference>
<feature type="binding site" evidence="3">
    <location>
        <position position="172"/>
    </location>
    <ligand>
        <name>Cu cation</name>
        <dbReference type="ChEBI" id="CHEBI:23378"/>
    </ligand>
</feature>
<feature type="disulfide bond" description="Redox-active" evidence="4">
    <location>
        <begin position="80"/>
        <end position="84"/>
    </location>
</feature>
<comment type="similarity">
    <text evidence="1">Belongs to the SCO1/2 family.</text>
</comment>
<evidence type="ECO:0000313" key="6">
    <source>
        <dbReference type="Proteomes" id="UP000217076"/>
    </source>
</evidence>
<keyword evidence="6" id="KW-1185">Reference proteome</keyword>
<reference evidence="6" key="1">
    <citation type="submission" date="2016-10" db="EMBL/GenBank/DDBJ databases">
        <authorList>
            <person name="Varghese N."/>
            <person name="Submissions S."/>
        </authorList>
    </citation>
    <scope>NUCLEOTIDE SEQUENCE [LARGE SCALE GENOMIC DNA]</scope>
    <source>
        <strain evidence="6">930I</strain>
    </source>
</reference>
<keyword evidence="4" id="KW-1015">Disulfide bond</keyword>
<dbReference type="OrthoDB" id="9790194at2"/>
<dbReference type="AlphaFoldDB" id="A0A1G7WVE1"/>
<keyword evidence="2 3" id="KW-0186">Copper</keyword>
<keyword evidence="3" id="KW-0479">Metal-binding</keyword>
<dbReference type="STRING" id="83401.SAMN05421742_102331"/>
<evidence type="ECO:0000256" key="1">
    <source>
        <dbReference type="ARBA" id="ARBA00010996"/>
    </source>
</evidence>
<protein>
    <submittedName>
        <fullName evidence="5">Protein SCO1/2</fullName>
    </submittedName>
</protein>
<name>A0A1G7WVE1_9PROT</name>
<feature type="binding site" evidence="3">
    <location>
        <position position="84"/>
    </location>
    <ligand>
        <name>Cu cation</name>
        <dbReference type="ChEBI" id="CHEBI:23378"/>
    </ligand>
</feature>
<dbReference type="CDD" id="cd02968">
    <property type="entry name" value="SCO"/>
    <property type="match status" value="1"/>
</dbReference>
<evidence type="ECO:0000256" key="3">
    <source>
        <dbReference type="PIRSR" id="PIRSR603782-1"/>
    </source>
</evidence>
<dbReference type="EMBL" id="FNCV01000002">
    <property type="protein sequence ID" value="SDG75846.1"/>
    <property type="molecule type" value="Genomic_DNA"/>
</dbReference>
<dbReference type="InterPro" id="IPR003782">
    <property type="entry name" value="SCO1/SenC"/>
</dbReference>
<sequence length="213" mass="22593">MAADPPRAAQKRTFTLLAAVLLVIGLGLGGRFWLLAPDDSPAGTTIGGPFILTRADTGATTTEADFAGRLMLVYFGYTFCPDICPTSLGTISQALDALTPAQRAHIAPLFITVDPARDTAQVVAGYVAAFHTDLIGLTGDPDNLEAAARTYRVTHEKVPDPEGNPDHYTIDHSSLVYLMGPDGTYRRHFPHGTPAQIMADGLREELAASGLSS</sequence>
<accession>A0A1G7WVE1</accession>